<dbReference type="Pfam" id="PF02597">
    <property type="entry name" value="ThiS"/>
    <property type="match status" value="1"/>
</dbReference>
<evidence type="ECO:0000256" key="2">
    <source>
        <dbReference type="ARBA" id="ARBA00022741"/>
    </source>
</evidence>
<evidence type="ECO:0000313" key="5">
    <source>
        <dbReference type="EMBL" id="ACZ42221.1"/>
    </source>
</evidence>
<dbReference type="PANTHER" id="PTHR10953">
    <property type="entry name" value="UBIQUITIN-ACTIVATING ENZYME E1"/>
    <property type="match status" value="1"/>
</dbReference>
<evidence type="ECO:0000256" key="1">
    <source>
        <dbReference type="ARBA" id="ARBA00022679"/>
    </source>
</evidence>
<sequence>MAKVEVQIPGPLRVHTNQQTKVEASGSNVSEVLANLAEQYPGLKSQLYEADGSVRRFINLFVNGEDVRGKQGLDTPVNDGDKIGILPAMAGGAELTPEQVRRYHRHIIMPEIGSKGQRRLINSKVLIIGAGGLGSPAALYLAAAGVGTIGIVDFDVVEISNLHRQILHGDADLGRPKVDSAADAIHRVNPTVNVVKHNEPLTSENAREIIRQYDVVINGSDNFPTRYLVNDVSYWEGKPLVDGSIMRFDGQVTVYAPGYGCYRDLFPTPPPPGSVPSCAEAGVLGVMCGIIGSIQAMEAIKLIVGIGEPLIGRMLIVDALNTEFRELKLRKDPNCPVCGEHPTITEPIDYVEFCGVPHETALIG</sequence>
<dbReference type="STRING" id="525904.Tter_1313"/>
<dbReference type="InterPro" id="IPR035985">
    <property type="entry name" value="Ubiquitin-activating_enz"/>
</dbReference>
<dbReference type="GO" id="GO:0005829">
    <property type="term" value="C:cytosol"/>
    <property type="evidence" value="ECO:0007669"/>
    <property type="project" value="TreeGrafter"/>
</dbReference>
<feature type="domain" description="THIF-type NAD/FAD binding fold" evidence="4">
    <location>
        <begin position="103"/>
        <end position="337"/>
    </location>
</feature>
<dbReference type="KEGG" id="ttr:Tter_1313"/>
<dbReference type="InterPro" id="IPR003749">
    <property type="entry name" value="ThiS/MoaD-like"/>
</dbReference>
<dbReference type="RefSeq" id="WP_012875256.1">
    <property type="nucleotide sequence ID" value="NC_013525.1"/>
</dbReference>
<reference evidence="6" key="1">
    <citation type="journal article" date="2010" name="Stand. Genomic Sci.">
        <title>Complete genome sequence of 'Thermobaculum terrenum' type strain (YNP1).</title>
        <authorList>
            <person name="Kiss H."/>
            <person name="Cleland D."/>
            <person name="Lapidus A."/>
            <person name="Lucas S."/>
            <person name="Glavina Del Rio T."/>
            <person name="Nolan M."/>
            <person name="Tice H."/>
            <person name="Han C."/>
            <person name="Goodwin L."/>
            <person name="Pitluck S."/>
            <person name="Liolios K."/>
            <person name="Ivanova N."/>
            <person name="Mavromatis K."/>
            <person name="Ovchinnikova G."/>
            <person name="Pati A."/>
            <person name="Chen A."/>
            <person name="Palaniappan K."/>
            <person name="Land M."/>
            <person name="Hauser L."/>
            <person name="Chang Y."/>
            <person name="Jeffries C."/>
            <person name="Lu M."/>
            <person name="Brettin T."/>
            <person name="Detter J."/>
            <person name="Goker M."/>
            <person name="Tindall B."/>
            <person name="Beck B."/>
            <person name="McDermott T."/>
            <person name="Woyke T."/>
            <person name="Bristow J."/>
            <person name="Eisen J."/>
            <person name="Markowitz V."/>
            <person name="Hugenholtz P."/>
            <person name="Kyrpides N."/>
            <person name="Klenk H."/>
            <person name="Cheng J."/>
        </authorList>
    </citation>
    <scope>NUCLEOTIDE SEQUENCE [LARGE SCALE GENOMIC DNA]</scope>
    <source>
        <strain evidence="6">ATCC BAA-798 / YNP1</strain>
    </source>
</reference>
<accession>D1CBQ6</accession>
<dbReference type="InterPro" id="IPR045886">
    <property type="entry name" value="ThiF/MoeB/HesA"/>
</dbReference>
<dbReference type="SUPFAM" id="SSF54285">
    <property type="entry name" value="MoaD/ThiS"/>
    <property type="match status" value="1"/>
</dbReference>
<gene>
    <name evidence="5" type="ordered locus">Tter_1313</name>
</gene>
<keyword evidence="3" id="KW-0067">ATP-binding</keyword>
<dbReference type="SUPFAM" id="SSF69572">
    <property type="entry name" value="Activating enzymes of the ubiquitin-like proteins"/>
    <property type="match status" value="1"/>
</dbReference>
<dbReference type="GO" id="GO:0016779">
    <property type="term" value="F:nucleotidyltransferase activity"/>
    <property type="evidence" value="ECO:0007669"/>
    <property type="project" value="TreeGrafter"/>
</dbReference>
<keyword evidence="1" id="KW-0808">Transferase</keyword>
<dbReference type="Gene3D" id="3.40.50.720">
    <property type="entry name" value="NAD(P)-binding Rossmann-like Domain"/>
    <property type="match status" value="1"/>
</dbReference>
<dbReference type="PANTHER" id="PTHR10953:SF102">
    <property type="entry name" value="ADENYLYLTRANSFERASE AND SULFURTRANSFERASE MOCS3"/>
    <property type="match status" value="1"/>
</dbReference>
<evidence type="ECO:0000313" key="6">
    <source>
        <dbReference type="Proteomes" id="UP000000323"/>
    </source>
</evidence>
<organism evidence="5 6">
    <name type="scientific">Thermobaculum terrenum (strain ATCC BAA-798 / CCMEE 7001 / YNP1)</name>
    <dbReference type="NCBI Taxonomy" id="525904"/>
    <lineage>
        <taxon>Bacteria</taxon>
        <taxon>Bacillati</taxon>
        <taxon>Chloroflexota</taxon>
        <taxon>Chloroflexia</taxon>
        <taxon>Candidatus Thermobaculales</taxon>
        <taxon>Candidatus Thermobaculaceae</taxon>
        <taxon>Thermobaculum</taxon>
    </lineage>
</organism>
<dbReference type="AlphaFoldDB" id="D1CBQ6"/>
<evidence type="ECO:0000259" key="4">
    <source>
        <dbReference type="Pfam" id="PF00899"/>
    </source>
</evidence>
<dbReference type="Pfam" id="PF00899">
    <property type="entry name" value="ThiF"/>
    <property type="match status" value="1"/>
</dbReference>
<protein>
    <submittedName>
        <fullName evidence="5">UBA/THIF-type NAD/FAD binding protein</fullName>
    </submittedName>
</protein>
<keyword evidence="2" id="KW-0547">Nucleotide-binding</keyword>
<dbReference type="eggNOG" id="COG1977">
    <property type="taxonomic scope" value="Bacteria"/>
</dbReference>
<dbReference type="Gene3D" id="3.10.20.30">
    <property type="match status" value="1"/>
</dbReference>
<dbReference type="HOGENOM" id="CLU_013325_10_0_0"/>
<name>D1CBQ6_THET1</name>
<dbReference type="GO" id="GO:0005524">
    <property type="term" value="F:ATP binding"/>
    <property type="evidence" value="ECO:0007669"/>
    <property type="project" value="UniProtKB-KW"/>
</dbReference>
<dbReference type="FunFam" id="3.40.50.720:FF:000033">
    <property type="entry name" value="Adenylyltransferase and sulfurtransferase MOCS3"/>
    <property type="match status" value="1"/>
</dbReference>
<dbReference type="InterPro" id="IPR000594">
    <property type="entry name" value="ThiF_NAD_FAD-bd"/>
</dbReference>
<dbReference type="EMBL" id="CP001825">
    <property type="protein sequence ID" value="ACZ42221.1"/>
    <property type="molecule type" value="Genomic_DNA"/>
</dbReference>
<dbReference type="GO" id="GO:0008146">
    <property type="term" value="F:sulfotransferase activity"/>
    <property type="evidence" value="ECO:0007669"/>
    <property type="project" value="TreeGrafter"/>
</dbReference>
<dbReference type="Proteomes" id="UP000000323">
    <property type="component" value="Chromosome 1"/>
</dbReference>
<dbReference type="NCBIfam" id="NF041918">
    <property type="entry name" value="SAMP1"/>
    <property type="match status" value="1"/>
</dbReference>
<dbReference type="InterPro" id="IPR012675">
    <property type="entry name" value="Beta-grasp_dom_sf"/>
</dbReference>
<proteinExistence type="predicted"/>
<evidence type="ECO:0000256" key="3">
    <source>
        <dbReference type="ARBA" id="ARBA00022840"/>
    </source>
</evidence>
<dbReference type="eggNOG" id="COG0476">
    <property type="taxonomic scope" value="Bacteria"/>
</dbReference>
<dbReference type="GO" id="GO:0004792">
    <property type="term" value="F:thiosulfate-cyanide sulfurtransferase activity"/>
    <property type="evidence" value="ECO:0007669"/>
    <property type="project" value="TreeGrafter"/>
</dbReference>
<dbReference type="InterPro" id="IPR016155">
    <property type="entry name" value="Mopterin_synth/thiamin_S_b"/>
</dbReference>
<dbReference type="InterPro" id="IPR054834">
    <property type="entry name" value="SAMP1_3"/>
</dbReference>
<keyword evidence="6" id="KW-1185">Reference proteome</keyword>
<dbReference type="GO" id="GO:0008641">
    <property type="term" value="F:ubiquitin-like modifier activating enzyme activity"/>
    <property type="evidence" value="ECO:0007669"/>
    <property type="project" value="InterPro"/>
</dbReference>
<dbReference type="CDD" id="cd00757">
    <property type="entry name" value="ThiF_MoeB_HesA_family"/>
    <property type="match status" value="1"/>
</dbReference>
<dbReference type="NCBIfam" id="NF004281">
    <property type="entry name" value="PRK05690.1"/>
    <property type="match status" value="1"/>
</dbReference>